<feature type="domain" description="N-acetyltransferase" evidence="1">
    <location>
        <begin position="22"/>
        <end position="180"/>
    </location>
</feature>
<dbReference type="PANTHER" id="PTHR43610:SF1">
    <property type="entry name" value="N-ACETYLTRANSFERASE DOMAIN-CONTAINING PROTEIN"/>
    <property type="match status" value="1"/>
</dbReference>
<dbReference type="InterPro" id="IPR000182">
    <property type="entry name" value="GNAT_dom"/>
</dbReference>
<name>A0AA46TKJ2_9ACTN</name>
<reference evidence="2" key="1">
    <citation type="submission" date="2022-01" db="EMBL/GenBank/DDBJ databases">
        <title>Nocardioidaceae gen. sp. A5X3R13.</title>
        <authorList>
            <person name="Lopez Marin M.A."/>
            <person name="Uhlik O."/>
        </authorList>
    </citation>
    <scope>NUCLEOTIDE SEQUENCE</scope>
    <source>
        <strain evidence="2">A5X3R13</strain>
    </source>
</reference>
<dbReference type="Gene3D" id="3.40.630.30">
    <property type="match status" value="1"/>
</dbReference>
<dbReference type="Proteomes" id="UP001164390">
    <property type="component" value="Chromosome"/>
</dbReference>
<dbReference type="PROSITE" id="PS51186">
    <property type="entry name" value="GNAT"/>
    <property type="match status" value="1"/>
</dbReference>
<evidence type="ECO:0000313" key="3">
    <source>
        <dbReference type="Proteomes" id="UP001164390"/>
    </source>
</evidence>
<protein>
    <submittedName>
        <fullName evidence="2">GNAT family N-acetyltransferase</fullName>
    </submittedName>
</protein>
<keyword evidence="3" id="KW-1185">Reference proteome</keyword>
<evidence type="ECO:0000313" key="2">
    <source>
        <dbReference type="EMBL" id="UYM06813.1"/>
    </source>
</evidence>
<evidence type="ECO:0000259" key="1">
    <source>
        <dbReference type="PROSITE" id="PS51186"/>
    </source>
</evidence>
<dbReference type="GO" id="GO:0016747">
    <property type="term" value="F:acyltransferase activity, transferring groups other than amino-acyl groups"/>
    <property type="evidence" value="ECO:0007669"/>
    <property type="project" value="InterPro"/>
</dbReference>
<proteinExistence type="predicted"/>
<dbReference type="AlphaFoldDB" id="A0AA46TKJ2"/>
<dbReference type="EMBL" id="CP094970">
    <property type="protein sequence ID" value="UYM06813.1"/>
    <property type="molecule type" value="Genomic_DNA"/>
</dbReference>
<dbReference type="SUPFAM" id="SSF55729">
    <property type="entry name" value="Acyl-CoA N-acyltransferases (Nat)"/>
    <property type="match status" value="1"/>
</dbReference>
<dbReference type="InterPro" id="IPR016181">
    <property type="entry name" value="Acyl_CoA_acyltransferase"/>
</dbReference>
<dbReference type="RefSeq" id="WP_271635735.1">
    <property type="nucleotide sequence ID" value="NZ_CP094970.1"/>
</dbReference>
<accession>A0AA46TKJ2</accession>
<dbReference type="KEGG" id="sgrg:L0C25_06985"/>
<organism evidence="2 3">
    <name type="scientific">Solicola gregarius</name>
    <dbReference type="NCBI Taxonomy" id="2908642"/>
    <lineage>
        <taxon>Bacteria</taxon>
        <taxon>Bacillati</taxon>
        <taxon>Actinomycetota</taxon>
        <taxon>Actinomycetes</taxon>
        <taxon>Propionibacteriales</taxon>
        <taxon>Nocardioidaceae</taxon>
        <taxon>Solicola</taxon>
    </lineage>
</organism>
<sequence>MTTDPTPWHEAPDLDGSRVRLTRVRPEHAAGLFTAADDDAVFTWLSNHRPRDLGDAERHVADSIEAADRGTRAVWTQIDTASGEVAGSTSYYDIDATLRTVAIGYTWLGRRFQRTGVNTESKLLLLERAFDTLGAVRVVWHTDALNAQSRAAIERLGATFEGILRKHKPRKDGSWRDTAQYAMTDDDWPEAGAALRARLR</sequence>
<dbReference type="Pfam" id="PF13302">
    <property type="entry name" value="Acetyltransf_3"/>
    <property type="match status" value="1"/>
</dbReference>
<dbReference type="PANTHER" id="PTHR43610">
    <property type="entry name" value="BLL6696 PROTEIN"/>
    <property type="match status" value="1"/>
</dbReference>
<gene>
    <name evidence="2" type="ORF">L0C25_06985</name>
</gene>